<dbReference type="InterPro" id="IPR017853">
    <property type="entry name" value="GH"/>
</dbReference>
<dbReference type="PANTHER" id="PTHR46066">
    <property type="entry name" value="CHITINASE DOMAIN-CONTAINING PROTEIN 1 FAMILY MEMBER"/>
    <property type="match status" value="1"/>
</dbReference>
<dbReference type="Pfam" id="PF00704">
    <property type="entry name" value="Glyco_hydro_18"/>
    <property type="match status" value="1"/>
</dbReference>
<accession>A0ABW8TWJ7</accession>
<keyword evidence="1 3" id="KW-0378">Hydrolase</keyword>
<dbReference type="RefSeq" id="WP_406765537.1">
    <property type="nucleotide sequence ID" value="NZ_JBJHZY010000002.1"/>
</dbReference>
<organism evidence="6 7">
    <name type="scientific">Candidatus Clostridium radicumherbarum</name>
    <dbReference type="NCBI Taxonomy" id="3381662"/>
    <lineage>
        <taxon>Bacteria</taxon>
        <taxon>Bacillati</taxon>
        <taxon>Bacillota</taxon>
        <taxon>Clostridia</taxon>
        <taxon>Eubacteriales</taxon>
        <taxon>Clostridiaceae</taxon>
        <taxon>Clostridium</taxon>
    </lineage>
</organism>
<feature type="domain" description="GH18" evidence="5">
    <location>
        <begin position="26"/>
        <end position="420"/>
    </location>
</feature>
<keyword evidence="2 3" id="KW-0326">Glycosidase</keyword>
<comment type="caution">
    <text evidence="6">The sequence shown here is derived from an EMBL/GenBank/DDBJ whole genome shotgun (WGS) entry which is preliminary data.</text>
</comment>
<dbReference type="EMBL" id="JBJHZY010000002">
    <property type="protein sequence ID" value="MFL0268916.1"/>
    <property type="molecule type" value="Genomic_DNA"/>
</dbReference>
<sequence length="420" mass="48469">MDTALGSKYGYIPKEHAKVSRSKKPQKIMIAWDSIQSRENNKGHYDKYINRNCMEQGLDVISPTWFTREGDANNVDSIRVVERCDREYVKLAHSNGYEVWGLIADFNADRNYAVYTNEALVDNEIKDIIKYALEYDLDGINIDYEGFGSRCKNAYNIYVKKLCAELKKHNLVSSIDITRESESDAWGKCYDRKEISKHVDYVCLMAYDENGRLDVVPGSTGSLPWVEDGIIELLNMGIPRGKLILGVPFYSRDWKLIKLQPKAKSVVVVEWEGISAYLEPKETSKKIVIKPGDMFDYIGETNDYYKVLINGKESYINRNICRLLNPGEEIYKAVEVVPISIKEMQDKKESSQLVYDDYSGQDKLIYKDETGDTHFVWVENEMSMKKRIDLVKKYDLAGAAAWMLTHEVEEIWKVIKKLKK</sequence>
<dbReference type="GO" id="GO:0016787">
    <property type="term" value="F:hydrolase activity"/>
    <property type="evidence" value="ECO:0007669"/>
    <property type="project" value="UniProtKB-KW"/>
</dbReference>
<dbReference type="InterPro" id="IPR011583">
    <property type="entry name" value="Chitinase_II/V-like_cat"/>
</dbReference>
<reference evidence="6 7" key="1">
    <citation type="submission" date="2024-11" db="EMBL/GenBank/DDBJ databases">
        <authorList>
            <person name="Heng Y.C."/>
            <person name="Lim A.C.H."/>
            <person name="Lee J.K.Y."/>
            <person name="Kittelmann S."/>
        </authorList>
    </citation>
    <scope>NUCLEOTIDE SEQUENCE [LARGE SCALE GENOMIC DNA]</scope>
    <source>
        <strain evidence="6 7">WILCCON 0202</strain>
    </source>
</reference>
<dbReference type="InterPro" id="IPR001579">
    <property type="entry name" value="Glyco_hydro_18_chit_AS"/>
</dbReference>
<evidence type="ECO:0000256" key="3">
    <source>
        <dbReference type="RuleBase" id="RU000489"/>
    </source>
</evidence>
<comment type="similarity">
    <text evidence="4">Belongs to the glycosyl hydrolase 18 family.</text>
</comment>
<protein>
    <submittedName>
        <fullName evidence="6">Glycosyl hydrolase family 18 protein</fullName>
    </submittedName>
</protein>
<dbReference type="SMART" id="SM00636">
    <property type="entry name" value="Glyco_18"/>
    <property type="match status" value="1"/>
</dbReference>
<evidence type="ECO:0000259" key="5">
    <source>
        <dbReference type="PROSITE" id="PS51910"/>
    </source>
</evidence>
<dbReference type="SUPFAM" id="SSF51445">
    <property type="entry name" value="(Trans)glycosidases"/>
    <property type="match status" value="1"/>
</dbReference>
<evidence type="ECO:0000256" key="4">
    <source>
        <dbReference type="RuleBase" id="RU004453"/>
    </source>
</evidence>
<evidence type="ECO:0000313" key="7">
    <source>
        <dbReference type="Proteomes" id="UP001623661"/>
    </source>
</evidence>
<dbReference type="Proteomes" id="UP001623661">
    <property type="component" value="Unassembled WGS sequence"/>
</dbReference>
<dbReference type="InterPro" id="IPR001223">
    <property type="entry name" value="Glyco_hydro18_cat"/>
</dbReference>
<evidence type="ECO:0000256" key="1">
    <source>
        <dbReference type="ARBA" id="ARBA00022801"/>
    </source>
</evidence>
<evidence type="ECO:0000256" key="2">
    <source>
        <dbReference type="ARBA" id="ARBA00023295"/>
    </source>
</evidence>
<dbReference type="PANTHER" id="PTHR46066:SF2">
    <property type="entry name" value="CHITINASE DOMAIN-CONTAINING PROTEIN 1"/>
    <property type="match status" value="1"/>
</dbReference>
<keyword evidence="7" id="KW-1185">Reference proteome</keyword>
<gene>
    <name evidence="6" type="ORF">ACJDUH_12515</name>
</gene>
<evidence type="ECO:0000313" key="6">
    <source>
        <dbReference type="EMBL" id="MFL0268916.1"/>
    </source>
</evidence>
<dbReference type="PROSITE" id="PS51910">
    <property type="entry name" value="GH18_2"/>
    <property type="match status" value="1"/>
</dbReference>
<name>A0ABW8TWJ7_9CLOT</name>
<dbReference type="PROSITE" id="PS01095">
    <property type="entry name" value="GH18_1"/>
    <property type="match status" value="1"/>
</dbReference>
<dbReference type="Gene3D" id="3.20.20.80">
    <property type="entry name" value="Glycosidases"/>
    <property type="match status" value="2"/>
</dbReference>
<proteinExistence type="inferred from homology"/>
<dbReference type="Gene3D" id="3.10.50.10">
    <property type="match status" value="1"/>
</dbReference>
<dbReference type="InterPro" id="IPR029070">
    <property type="entry name" value="Chitinase_insertion_sf"/>
</dbReference>